<dbReference type="InterPro" id="IPR039895">
    <property type="entry name" value="COBL-like"/>
</dbReference>
<feature type="compositionally biased region" description="Polar residues" evidence="1">
    <location>
        <begin position="870"/>
        <end position="923"/>
    </location>
</feature>
<feature type="compositionally biased region" description="Basic and acidic residues" evidence="1">
    <location>
        <begin position="1358"/>
        <end position="1370"/>
    </location>
</feature>
<feature type="compositionally biased region" description="Polar residues" evidence="1">
    <location>
        <begin position="958"/>
        <end position="978"/>
    </location>
</feature>
<feature type="compositionally biased region" description="Basic and acidic residues" evidence="1">
    <location>
        <begin position="1587"/>
        <end position="1597"/>
    </location>
</feature>
<feature type="compositionally biased region" description="Basic and acidic residues" evidence="1">
    <location>
        <begin position="937"/>
        <end position="950"/>
    </location>
</feature>
<feature type="compositionally biased region" description="Gly residues" evidence="1">
    <location>
        <begin position="411"/>
        <end position="421"/>
    </location>
</feature>
<feature type="compositionally biased region" description="Low complexity" evidence="1">
    <location>
        <begin position="1413"/>
        <end position="1426"/>
    </location>
</feature>
<feature type="compositionally biased region" description="Polar residues" evidence="1">
    <location>
        <begin position="1297"/>
        <end position="1320"/>
    </location>
</feature>
<name>A0A226ENG4_FOLCA</name>
<evidence type="ECO:0000313" key="3">
    <source>
        <dbReference type="Proteomes" id="UP000198287"/>
    </source>
</evidence>
<feature type="region of interest" description="Disordered" evidence="1">
    <location>
        <begin position="994"/>
        <end position="1213"/>
    </location>
</feature>
<dbReference type="OMA" id="CHIHISS"/>
<feature type="compositionally biased region" description="Polar residues" evidence="1">
    <location>
        <begin position="1427"/>
        <end position="1439"/>
    </location>
</feature>
<feature type="compositionally biased region" description="Polar residues" evidence="1">
    <location>
        <begin position="2053"/>
        <end position="2067"/>
    </location>
</feature>
<feature type="compositionally biased region" description="Basic and acidic residues" evidence="1">
    <location>
        <begin position="1120"/>
        <end position="1146"/>
    </location>
</feature>
<feature type="compositionally biased region" description="Low complexity" evidence="1">
    <location>
        <begin position="449"/>
        <end position="467"/>
    </location>
</feature>
<feature type="compositionally biased region" description="Polar residues" evidence="1">
    <location>
        <begin position="1348"/>
        <end position="1357"/>
    </location>
</feature>
<feature type="compositionally biased region" description="Pro residues" evidence="1">
    <location>
        <begin position="2081"/>
        <end position="2091"/>
    </location>
</feature>
<protein>
    <submittedName>
        <fullName evidence="2">Protein cordon-bleu</fullName>
    </submittedName>
</protein>
<feature type="compositionally biased region" description="Low complexity" evidence="1">
    <location>
        <begin position="2110"/>
        <end position="2130"/>
    </location>
</feature>
<feature type="compositionally biased region" description="Low complexity" evidence="1">
    <location>
        <begin position="242"/>
        <end position="259"/>
    </location>
</feature>
<feature type="compositionally biased region" description="Polar residues" evidence="1">
    <location>
        <begin position="2092"/>
        <end position="2106"/>
    </location>
</feature>
<feature type="region of interest" description="Disordered" evidence="1">
    <location>
        <begin position="2038"/>
        <end position="2135"/>
    </location>
</feature>
<feature type="compositionally biased region" description="Polar residues" evidence="1">
    <location>
        <begin position="1538"/>
        <end position="1556"/>
    </location>
</feature>
<feature type="compositionally biased region" description="Polar residues" evidence="1">
    <location>
        <begin position="994"/>
        <end position="1015"/>
    </location>
</feature>
<gene>
    <name evidence="2" type="ORF">Fcan01_07881</name>
</gene>
<evidence type="ECO:0000313" key="2">
    <source>
        <dbReference type="EMBL" id="OXA58116.1"/>
    </source>
</evidence>
<organism evidence="2 3">
    <name type="scientific">Folsomia candida</name>
    <name type="common">Springtail</name>
    <dbReference type="NCBI Taxonomy" id="158441"/>
    <lineage>
        <taxon>Eukaryota</taxon>
        <taxon>Metazoa</taxon>
        <taxon>Ecdysozoa</taxon>
        <taxon>Arthropoda</taxon>
        <taxon>Hexapoda</taxon>
        <taxon>Collembola</taxon>
        <taxon>Entomobryomorpha</taxon>
        <taxon>Isotomoidea</taxon>
        <taxon>Isotomidae</taxon>
        <taxon>Proisotominae</taxon>
        <taxon>Folsomia</taxon>
    </lineage>
</organism>
<dbReference type="OrthoDB" id="8882621at2759"/>
<feature type="compositionally biased region" description="Basic residues" evidence="1">
    <location>
        <begin position="396"/>
        <end position="407"/>
    </location>
</feature>
<feature type="compositionally biased region" description="Polar residues" evidence="1">
    <location>
        <begin position="383"/>
        <end position="394"/>
    </location>
</feature>
<dbReference type="EMBL" id="LNIX01000003">
    <property type="protein sequence ID" value="OXA58116.1"/>
    <property type="molecule type" value="Genomic_DNA"/>
</dbReference>
<feature type="compositionally biased region" description="Polar residues" evidence="1">
    <location>
        <begin position="434"/>
        <end position="448"/>
    </location>
</feature>
<feature type="compositionally biased region" description="Basic and acidic residues" evidence="1">
    <location>
        <begin position="1159"/>
        <end position="1168"/>
    </location>
</feature>
<dbReference type="GO" id="GO:0003785">
    <property type="term" value="F:actin monomer binding"/>
    <property type="evidence" value="ECO:0007669"/>
    <property type="project" value="InterPro"/>
</dbReference>
<feature type="compositionally biased region" description="Acidic residues" evidence="1">
    <location>
        <begin position="844"/>
        <end position="854"/>
    </location>
</feature>
<feature type="compositionally biased region" description="Basic and acidic residues" evidence="1">
    <location>
        <begin position="731"/>
        <end position="740"/>
    </location>
</feature>
<feature type="compositionally biased region" description="Low complexity" evidence="1">
    <location>
        <begin position="561"/>
        <end position="582"/>
    </location>
</feature>
<feature type="region of interest" description="Disordered" evidence="1">
    <location>
        <begin position="236"/>
        <end position="297"/>
    </location>
</feature>
<feature type="compositionally biased region" description="Polar residues" evidence="1">
    <location>
        <begin position="285"/>
        <end position="294"/>
    </location>
</feature>
<feature type="region of interest" description="Disordered" evidence="1">
    <location>
        <begin position="1"/>
        <end position="22"/>
    </location>
</feature>
<feature type="compositionally biased region" description="Low complexity" evidence="1">
    <location>
        <begin position="1200"/>
        <end position="1213"/>
    </location>
</feature>
<feature type="region of interest" description="Disordered" evidence="1">
    <location>
        <begin position="1897"/>
        <end position="1938"/>
    </location>
</feature>
<sequence length="2158" mass="234104">MAPPPSTTASSGAPTIHPSVRDVTEDTPADLLEGTMELLVVLPSTSTVRMTVDRRTPMLDILINVGTHNKLNPGDHIAQVRNQRGFELPYKPSTPIGALDTTTIEIVPKNKVNDYIVVKKPSRVANQPFEHTFRLQVHLPRNQLYVMRVSMKTVLEDILKEVCQEKNLDILKYEIRHPGNLDERLPLNGTLGEFGLHEITVVSKNTKISNSVSTADIIALQQTDNVGRGKGYLDSSFKHSRSSVGDSSVSSGSTGSARGLSPTRSDDSRSASPFSMHSPGKLSHRPNSGSSSDVNRPVPAVVHKSMSMSNMFSPAASTSPASSGIHPPPRNKKRAAPLPPPLLKSLTMSSMPTASAIDEKHLGTRVTPKKKEAPRAPALMLKSSLTSSATQLNQSAHHHHESNHSRHSSGSSGGYNEGGVFGLTQNELHRYDRQSSSPAMLSRQTIAKSASNLTTTSSTSNTSLASSSGGGSKKRKAPTPPTALPPLKPQSEIDEEDYSESSSLSGPVGVPATANKSDKKTGQPQNSVEVKVDVHKSSITADVHASTPISVNTCKEEDQYSFSTPASSLSSPGSYLSSSSTSPLPPNTETPGPATDLNPNSSPTILQGSNFCSSSSEPVVDSMQSSDHTPTGSSQVPAPLPPPRKTREVPLQEGITEQPQPKPRPKPRLDRKSSDSPAILLPDLVSKPSLTSSDNDEEESGNLPPQAQPVHANQLRNPLSRYGVKVLPDQVLKERADRLAKAASTTFSDNEDRSESKYEPSSHSKEGGSGGSVASRNKKTSAPPPPTNSSTTIKPPLPPSSKNSAFQLRKRDSDSSSPSESTKIVKDESKPYKAIPKRQKSQDEDSDNLEENLELFEPVISKPSKHNLISWDSPTSSLSSGTGQPNNLQTVKTPSAPHPQSSTTLKLQSSVASNDTISTTGPKDSSRVLSSSVSDFQEFKRKSGDKEKLQVDAMGLVRTNSDRLANTSKDNSHSNNISLAEDGKMLNRWQNLESLNESSTDPSDASNHKNTNNLPTVKGEVARNTSAQFAKRSHAKLSSSDRDFHEGKLNSVDQTDDVDDAGHTSSESEVSYTDSGIPTTITPSPMDFDARISDHDDDDPDSPTKEKTSESRGSSNRSSFRSDEGDQWRDVLKKKAENSHEAREKTFQSMLPQSLNNVETKDKIKLDSDELNNYQNRTERSSTDDDQNLTKESTQRHSSSESASSRKLSKSESFSEFEFIQMKRKQFAVGDRYEKVQSLSSNLSSSRHSSSEEDLTRSTETQVNKNIKSETTEVARNPMYFSSGGVKQQEKHEIKAESSSLHKTTSLNEIQKSESSSQNDPELMKAIQSQLEEQFEQWKLDFIKNQVEPGTTTNDSKSQVEREKEQENKLIVESSGAMDSSKRDSYSSDDGSDENPVPSSEPLHRDEYSHQPSSTVTYYSEETTTYHNNLEGTRSIRSSEQVRDNKPIQKYTGPPTINMGSWTERPRTTVSVKKDEDYIMGFGQANPKVTPTVESRSAGKAPQKPFFNQSFNQSTTSSPKPAPQVISPTFRSVVETVAPSSKPDTPSPNNNNNIKGISATLNARPISSVDSVDSVSTIKSVLSTWKQRVESSEDQKKKNVSQGHPPEIDIYENESPNTFTRTHNQKFISLHEESSSNDSVKMPKLQIVDVGANVNIEASKEKFDFQRKMPESERPVIISREPPPLKKPATNQEPAPSLKTHDTVDLGKPSKPMFKISSMESKPKLLSQVQVKEIEPPVQTPSSNSKENVVLRKSQISLDISFPVENDGGPSFKERKRYFQGISPVESPSKEVPLPAVNLKTSIATIQKVFEQRQQRPDSNSPSPSPTPTLQRNLASIPTKPVTVVVEPAPKIIKSPPPDNAAAASAVPFGQATTPRQFQMMSSAEMVQRVLGKSSKPSFDAFRRSPSPISSTSSTLSRTSSGRNTPSSSAAASEGVVENSTRITNEIKKSAPHNIKNVGNKSIIIVEAQAEPVINTDASKPSAGSVSNNVFKLQNSLSISGGGAGQKKPVAFGEGNNNVKRNNSITTTTTITLNGEATSTFGNKIPFNERRQSNLGKESQGDTTSVSIVERKSSIPTNGGGPPPPPPPPPSSDTITRPQHISFSNRPKSEIFSSPSSNKSSTPSSPSGSDPRSEIFNVIKQSNGNFGLKKTGSTFLLK</sequence>
<feature type="compositionally biased region" description="Low complexity" evidence="1">
    <location>
        <begin position="1238"/>
        <end position="1248"/>
    </location>
</feature>
<dbReference type="PANTHER" id="PTHR21557:SF2">
    <property type="entry name" value="CORDON-BLEU PROTEIN-LIKE 1"/>
    <property type="match status" value="1"/>
</dbReference>
<proteinExistence type="predicted"/>
<feature type="region of interest" description="Disordered" evidence="1">
    <location>
        <begin position="1231"/>
        <end position="1329"/>
    </location>
</feature>
<feature type="region of interest" description="Disordered" evidence="1">
    <location>
        <begin position="1482"/>
        <end position="1556"/>
    </location>
</feature>
<dbReference type="PANTHER" id="PTHR21557">
    <property type="entry name" value="CORDON-BLEU"/>
    <property type="match status" value="1"/>
</dbReference>
<feature type="compositionally biased region" description="Polar residues" evidence="1">
    <location>
        <begin position="1063"/>
        <end position="1083"/>
    </location>
</feature>
<dbReference type="Proteomes" id="UP000198287">
    <property type="component" value="Unassembled WGS sequence"/>
</dbReference>
<feature type="region of interest" description="Disordered" evidence="1">
    <location>
        <begin position="1586"/>
        <end position="1614"/>
    </location>
</feature>
<feature type="region of interest" description="Disordered" evidence="1">
    <location>
        <begin position="1811"/>
        <end position="1836"/>
    </location>
</feature>
<feature type="compositionally biased region" description="Polar residues" evidence="1">
    <location>
        <begin position="597"/>
        <end position="636"/>
    </location>
</feature>
<feature type="compositionally biased region" description="Low complexity" evidence="1">
    <location>
        <begin position="1904"/>
        <end position="1933"/>
    </location>
</feature>
<accession>A0A226ENG4</accession>
<feature type="compositionally biased region" description="Basic and acidic residues" evidence="1">
    <location>
        <begin position="1039"/>
        <end position="1048"/>
    </location>
</feature>
<feature type="compositionally biased region" description="Basic and acidic residues" evidence="1">
    <location>
        <begin position="750"/>
        <end position="766"/>
    </location>
</feature>
<dbReference type="Gene3D" id="3.10.20.90">
    <property type="entry name" value="Phosphatidylinositol 3-kinase Catalytic Subunit, Chain A, domain 1"/>
    <property type="match status" value="1"/>
</dbReference>
<feature type="region of interest" description="Disordered" evidence="1">
    <location>
        <begin position="1666"/>
        <end position="1718"/>
    </location>
</feature>
<reference evidence="2 3" key="1">
    <citation type="submission" date="2015-12" db="EMBL/GenBank/DDBJ databases">
        <title>The genome of Folsomia candida.</title>
        <authorList>
            <person name="Faddeeva A."/>
            <person name="Derks M.F."/>
            <person name="Anvar Y."/>
            <person name="Smit S."/>
            <person name="Van Straalen N."/>
            <person name="Roelofs D."/>
        </authorList>
    </citation>
    <scope>NUCLEOTIDE SEQUENCE [LARGE SCALE GENOMIC DNA]</scope>
    <source>
        <strain evidence="2 3">VU population</strain>
        <tissue evidence="2">Whole body</tissue>
    </source>
</reference>
<feature type="compositionally biased region" description="Polar residues" evidence="1">
    <location>
        <begin position="1147"/>
        <end position="1158"/>
    </location>
</feature>
<comment type="caution">
    <text evidence="2">The sequence shown here is derived from an EMBL/GenBank/DDBJ whole genome shotgun (WGS) entry which is preliminary data.</text>
</comment>
<keyword evidence="3" id="KW-1185">Reference proteome</keyword>
<feature type="region of interest" description="Disordered" evidence="1">
    <location>
        <begin position="311"/>
        <end position="982"/>
    </location>
</feature>
<feature type="compositionally biased region" description="Polar residues" evidence="1">
    <location>
        <begin position="1506"/>
        <end position="1519"/>
    </location>
</feature>
<feature type="compositionally biased region" description="Pro residues" evidence="1">
    <location>
        <begin position="478"/>
        <end position="488"/>
    </location>
</feature>
<dbReference type="STRING" id="158441.A0A226ENG4"/>
<feature type="region of interest" description="Disordered" evidence="1">
    <location>
        <begin position="1345"/>
        <end position="1467"/>
    </location>
</feature>
<feature type="compositionally biased region" description="Low complexity" evidence="1">
    <location>
        <begin position="343"/>
        <end position="353"/>
    </location>
</feature>
<evidence type="ECO:0000256" key="1">
    <source>
        <dbReference type="SAM" id="MobiDB-lite"/>
    </source>
</evidence>
<feature type="compositionally biased region" description="Low complexity" evidence="1">
    <location>
        <begin position="313"/>
        <end position="323"/>
    </location>
</feature>